<organism evidence="2 3">
    <name type="scientific">Portunus trituberculatus</name>
    <name type="common">Swimming crab</name>
    <name type="synonym">Neptunus trituberculatus</name>
    <dbReference type="NCBI Taxonomy" id="210409"/>
    <lineage>
        <taxon>Eukaryota</taxon>
        <taxon>Metazoa</taxon>
        <taxon>Ecdysozoa</taxon>
        <taxon>Arthropoda</taxon>
        <taxon>Crustacea</taxon>
        <taxon>Multicrustacea</taxon>
        <taxon>Malacostraca</taxon>
        <taxon>Eumalacostraca</taxon>
        <taxon>Eucarida</taxon>
        <taxon>Decapoda</taxon>
        <taxon>Pleocyemata</taxon>
        <taxon>Brachyura</taxon>
        <taxon>Eubrachyura</taxon>
        <taxon>Portunoidea</taxon>
        <taxon>Portunidae</taxon>
        <taxon>Portuninae</taxon>
        <taxon>Portunus</taxon>
    </lineage>
</organism>
<proteinExistence type="predicted"/>
<keyword evidence="1" id="KW-1133">Transmembrane helix</keyword>
<keyword evidence="1" id="KW-0812">Transmembrane</keyword>
<protein>
    <submittedName>
        <fullName evidence="2">Uncharacterized protein</fullName>
    </submittedName>
</protein>
<comment type="caution">
    <text evidence="2">The sequence shown here is derived from an EMBL/GenBank/DDBJ whole genome shotgun (WGS) entry which is preliminary data.</text>
</comment>
<evidence type="ECO:0000256" key="1">
    <source>
        <dbReference type="SAM" id="Phobius"/>
    </source>
</evidence>
<gene>
    <name evidence="2" type="ORF">E2C01_015101</name>
</gene>
<dbReference type="Proteomes" id="UP000324222">
    <property type="component" value="Unassembled WGS sequence"/>
</dbReference>
<accession>A0A5B7DM91</accession>
<evidence type="ECO:0000313" key="3">
    <source>
        <dbReference type="Proteomes" id="UP000324222"/>
    </source>
</evidence>
<reference evidence="2 3" key="1">
    <citation type="submission" date="2019-05" db="EMBL/GenBank/DDBJ databases">
        <title>Another draft genome of Portunus trituberculatus and its Hox gene families provides insights of decapod evolution.</title>
        <authorList>
            <person name="Jeong J.-H."/>
            <person name="Song I."/>
            <person name="Kim S."/>
            <person name="Choi T."/>
            <person name="Kim D."/>
            <person name="Ryu S."/>
            <person name="Kim W."/>
        </authorList>
    </citation>
    <scope>NUCLEOTIDE SEQUENCE [LARGE SCALE GENOMIC DNA]</scope>
    <source>
        <tissue evidence="2">Muscle</tissue>
    </source>
</reference>
<feature type="transmembrane region" description="Helical" evidence="1">
    <location>
        <begin position="27"/>
        <end position="60"/>
    </location>
</feature>
<keyword evidence="1" id="KW-0472">Membrane</keyword>
<evidence type="ECO:0000313" key="2">
    <source>
        <dbReference type="EMBL" id="MPC22096.1"/>
    </source>
</evidence>
<keyword evidence="3" id="KW-1185">Reference proteome</keyword>
<sequence length="62" mass="6626">MYRALKAGGVSGGLQGVVSASPGAMQFIVIAVPIIIIIIIIVIIVILIIVIFIIFIIIIFDY</sequence>
<dbReference type="AlphaFoldDB" id="A0A5B7DM91"/>
<name>A0A5B7DM91_PORTR</name>
<dbReference type="EMBL" id="VSRR010001051">
    <property type="protein sequence ID" value="MPC22096.1"/>
    <property type="molecule type" value="Genomic_DNA"/>
</dbReference>